<organism evidence="2 3">
    <name type="scientific">Sphaeroforma arctica JP610</name>
    <dbReference type="NCBI Taxonomy" id="667725"/>
    <lineage>
        <taxon>Eukaryota</taxon>
        <taxon>Ichthyosporea</taxon>
        <taxon>Ichthyophonida</taxon>
        <taxon>Sphaeroforma</taxon>
    </lineage>
</organism>
<dbReference type="AlphaFoldDB" id="A0A0L0FYK5"/>
<accession>A0A0L0FYK5</accession>
<reference evidence="2 3" key="1">
    <citation type="submission" date="2011-02" db="EMBL/GenBank/DDBJ databases">
        <title>The Genome Sequence of Sphaeroforma arctica JP610.</title>
        <authorList>
            <consortium name="The Broad Institute Genome Sequencing Platform"/>
            <person name="Russ C."/>
            <person name="Cuomo C."/>
            <person name="Young S.K."/>
            <person name="Zeng Q."/>
            <person name="Gargeya S."/>
            <person name="Alvarado L."/>
            <person name="Berlin A."/>
            <person name="Chapman S.B."/>
            <person name="Chen Z."/>
            <person name="Freedman E."/>
            <person name="Gellesch M."/>
            <person name="Goldberg J."/>
            <person name="Griggs A."/>
            <person name="Gujja S."/>
            <person name="Heilman E."/>
            <person name="Heiman D."/>
            <person name="Howarth C."/>
            <person name="Mehta T."/>
            <person name="Neiman D."/>
            <person name="Pearson M."/>
            <person name="Roberts A."/>
            <person name="Saif S."/>
            <person name="Shea T."/>
            <person name="Shenoy N."/>
            <person name="Sisk P."/>
            <person name="Stolte C."/>
            <person name="Sykes S."/>
            <person name="White J."/>
            <person name="Yandava C."/>
            <person name="Burger G."/>
            <person name="Gray M.W."/>
            <person name="Holland P.W.H."/>
            <person name="King N."/>
            <person name="Lang F.B.F."/>
            <person name="Roger A.J."/>
            <person name="Ruiz-Trillo I."/>
            <person name="Haas B."/>
            <person name="Nusbaum C."/>
            <person name="Birren B."/>
        </authorList>
    </citation>
    <scope>NUCLEOTIDE SEQUENCE [LARGE SCALE GENOMIC DNA]</scope>
    <source>
        <strain evidence="2 3">JP610</strain>
    </source>
</reference>
<feature type="transmembrane region" description="Helical" evidence="1">
    <location>
        <begin position="202"/>
        <end position="222"/>
    </location>
</feature>
<gene>
    <name evidence="2" type="ORF">SARC_06620</name>
</gene>
<keyword evidence="1" id="KW-1133">Transmembrane helix</keyword>
<dbReference type="GeneID" id="25907124"/>
<proteinExistence type="predicted"/>
<dbReference type="RefSeq" id="XP_014154945.1">
    <property type="nucleotide sequence ID" value="XM_014299470.1"/>
</dbReference>
<dbReference type="Proteomes" id="UP000054560">
    <property type="component" value="Unassembled WGS sequence"/>
</dbReference>
<evidence type="ECO:0000256" key="1">
    <source>
        <dbReference type="SAM" id="Phobius"/>
    </source>
</evidence>
<evidence type="ECO:0000313" key="3">
    <source>
        <dbReference type="Proteomes" id="UP000054560"/>
    </source>
</evidence>
<dbReference type="EMBL" id="KQ242075">
    <property type="protein sequence ID" value="KNC81043.1"/>
    <property type="molecule type" value="Genomic_DNA"/>
</dbReference>
<keyword evidence="1" id="KW-0812">Transmembrane</keyword>
<sequence length="238" mass="26125">MEEEALSGTGGNLDIIEHIQDPFFAHTVLAATCGLCLRFFGENACSIADVLIIVVLLGYWSIEMSWIVKESVHEYPSDRVLLGLSRFPETVGCACLLVTSWLSTSQSTDAKVRLLGFATLAYSTAVYASGFFPESELLLSVVDIPIVSDYWYEFCCYGALPAVIMDISSRSALLVGGILTTMTSIRPLMFDVAELIPEDRLIWLRIVSVPLLCVAVGMYRPVAVVKGSYKKTTSKKDQ</sequence>
<evidence type="ECO:0000313" key="2">
    <source>
        <dbReference type="EMBL" id="KNC81043.1"/>
    </source>
</evidence>
<protein>
    <submittedName>
        <fullName evidence="2">Uncharacterized protein</fullName>
    </submittedName>
</protein>
<name>A0A0L0FYK5_9EUKA</name>
<keyword evidence="1" id="KW-0472">Membrane</keyword>
<keyword evidence="3" id="KW-1185">Reference proteome</keyword>